<evidence type="ECO:0000313" key="3">
    <source>
        <dbReference type="Proteomes" id="UP000469558"/>
    </source>
</evidence>
<organism evidence="2 3">
    <name type="scientific">Lachnellula suecica</name>
    <dbReference type="NCBI Taxonomy" id="602035"/>
    <lineage>
        <taxon>Eukaryota</taxon>
        <taxon>Fungi</taxon>
        <taxon>Dikarya</taxon>
        <taxon>Ascomycota</taxon>
        <taxon>Pezizomycotina</taxon>
        <taxon>Leotiomycetes</taxon>
        <taxon>Helotiales</taxon>
        <taxon>Lachnaceae</taxon>
        <taxon>Lachnellula</taxon>
    </lineage>
</organism>
<gene>
    <name evidence="2" type="ORF">LSUE1_G004146</name>
</gene>
<name>A0A8T9C929_9HELO</name>
<evidence type="ECO:0000256" key="1">
    <source>
        <dbReference type="SAM" id="Coils"/>
    </source>
</evidence>
<evidence type="ECO:0000313" key="2">
    <source>
        <dbReference type="EMBL" id="TVY82121.1"/>
    </source>
</evidence>
<keyword evidence="3" id="KW-1185">Reference proteome</keyword>
<protein>
    <submittedName>
        <fullName evidence="2">Uncharacterized protein</fullName>
    </submittedName>
</protein>
<keyword evidence="1" id="KW-0175">Coiled coil</keyword>
<dbReference type="EMBL" id="QGMK01000367">
    <property type="protein sequence ID" value="TVY82121.1"/>
    <property type="molecule type" value="Genomic_DNA"/>
</dbReference>
<feature type="coiled-coil region" evidence="1">
    <location>
        <begin position="309"/>
        <end position="343"/>
    </location>
</feature>
<dbReference type="PANTHER" id="PTHR21974">
    <property type="entry name" value="RE15880P"/>
    <property type="match status" value="1"/>
</dbReference>
<proteinExistence type="predicted"/>
<sequence length="389" mass="43171">MSTTHKRIVAAAADNARLLKTLSETDYAISALQQNTSYITTLKKETTQEELNLKNVSRNVGKEYKEHKSYRDSHMRRLAYKLGGKKEKFEAEASKEEREWLEAVQEELHIKKSLEQLRINLADATKTNAELSAVASVHSSTKQELDALYKSIFEGPTPDIPGEDEKERVVKSAEENFNGIQLRLSTENQARSVLLDADRFLNSARADIEEALNAATMDAWGVGGSFADMAKSSALGKAQSHVSQVEMLMNQAMRIQPAVRSIGAMNIPEMRFMTDMVFDNIFSDLNAKDRIHDSQRLLELAKRKLVEELHAADERLRGIQGDLNAAQAELDGKRADLQQIRAAAFEAISNDGRAVPTANADMGSREYVSGLTLEGAPPGYDERPPGYTA</sequence>
<dbReference type="OrthoDB" id="2562743at2759"/>
<reference evidence="2 3" key="1">
    <citation type="submission" date="2018-05" db="EMBL/GenBank/DDBJ databases">
        <title>Genome sequencing and assembly of the regulated plant pathogen Lachnellula willkommii and related sister species for the development of diagnostic species identification markers.</title>
        <authorList>
            <person name="Giroux E."/>
            <person name="Bilodeau G."/>
        </authorList>
    </citation>
    <scope>NUCLEOTIDE SEQUENCE [LARGE SCALE GENOMIC DNA]</scope>
    <source>
        <strain evidence="2 3">CBS 268.59</strain>
    </source>
</reference>
<dbReference type="PANTHER" id="PTHR21974:SF2">
    <property type="entry name" value="RE15880P"/>
    <property type="match status" value="1"/>
</dbReference>
<dbReference type="AlphaFoldDB" id="A0A8T9C929"/>
<dbReference type="Proteomes" id="UP000469558">
    <property type="component" value="Unassembled WGS sequence"/>
</dbReference>
<comment type="caution">
    <text evidence="2">The sequence shown here is derived from an EMBL/GenBank/DDBJ whole genome shotgun (WGS) entry which is preliminary data.</text>
</comment>
<accession>A0A8T9C929</accession>